<dbReference type="Proteomes" id="UP000192578">
    <property type="component" value="Unassembled WGS sequence"/>
</dbReference>
<evidence type="ECO:0000256" key="2">
    <source>
        <dbReference type="ARBA" id="ARBA00022525"/>
    </source>
</evidence>
<feature type="disulfide bond" evidence="12">
    <location>
        <begin position="1068"/>
        <end position="1085"/>
    </location>
</feature>
<feature type="disulfide bond" evidence="12">
    <location>
        <begin position="1655"/>
        <end position="1664"/>
    </location>
</feature>
<feature type="domain" description="Laminin G" evidence="15">
    <location>
        <begin position="2889"/>
        <end position="3055"/>
    </location>
</feature>
<evidence type="ECO:0000259" key="16">
    <source>
        <dbReference type="PROSITE" id="PS50027"/>
    </source>
</evidence>
<evidence type="ECO:0000256" key="7">
    <source>
        <dbReference type="ARBA" id="ARBA00023157"/>
    </source>
</evidence>
<feature type="domain" description="Laminin EGF-like" evidence="16">
    <location>
        <begin position="969"/>
        <end position="1016"/>
    </location>
</feature>
<comment type="caution">
    <text evidence="19">The sequence shown here is derived from an EMBL/GenBank/DDBJ whole genome shotgun (WGS) entry which is preliminary data.</text>
</comment>
<dbReference type="Gene3D" id="2.10.25.10">
    <property type="entry name" value="Laminin"/>
    <property type="match status" value="14"/>
</dbReference>
<evidence type="ECO:0000256" key="5">
    <source>
        <dbReference type="ARBA" id="ARBA00022737"/>
    </source>
</evidence>
<reference evidence="20" key="1">
    <citation type="submission" date="2017-01" db="EMBL/GenBank/DDBJ databases">
        <title>Comparative genomics of anhydrobiosis in the tardigrade Hypsibius dujardini.</title>
        <authorList>
            <person name="Yoshida Y."/>
            <person name="Koutsovoulos G."/>
            <person name="Laetsch D."/>
            <person name="Stevens L."/>
            <person name="Kumar S."/>
            <person name="Horikawa D."/>
            <person name="Ishino K."/>
            <person name="Komine S."/>
            <person name="Tomita M."/>
            <person name="Blaxter M."/>
            <person name="Arakawa K."/>
        </authorList>
    </citation>
    <scope>NUCLEOTIDE SEQUENCE [LARGE SCALE GENOMIC DNA]</scope>
    <source>
        <strain evidence="20">Z151</strain>
    </source>
</reference>
<dbReference type="Gene3D" id="2.60.120.260">
    <property type="entry name" value="Galactose-binding domain-like"/>
    <property type="match status" value="1"/>
</dbReference>
<feature type="domain" description="Laminin EGF-like" evidence="16">
    <location>
        <begin position="475"/>
        <end position="523"/>
    </location>
</feature>
<keyword evidence="5" id="KW-0677">Repeat</keyword>
<feature type="domain" description="Laminin EGF-like" evidence="16">
    <location>
        <begin position="1207"/>
        <end position="1265"/>
    </location>
</feature>
<keyword evidence="8" id="KW-0325">Glycoprotein</keyword>
<keyword evidence="2" id="KW-0964">Secreted</keyword>
<dbReference type="SMART" id="SM00136">
    <property type="entry name" value="LamNT"/>
    <property type="match status" value="1"/>
</dbReference>
<dbReference type="Pfam" id="PF24973">
    <property type="entry name" value="EGF_LMN_ATRN"/>
    <property type="match status" value="2"/>
</dbReference>
<feature type="disulfide bond" evidence="12">
    <location>
        <begin position="971"/>
        <end position="988"/>
    </location>
</feature>
<dbReference type="FunFam" id="2.10.25.10:FF:000106">
    <property type="entry name" value="Heparan sulfate proteoglycan 2"/>
    <property type="match status" value="1"/>
</dbReference>
<dbReference type="Pfam" id="PF00052">
    <property type="entry name" value="Laminin_B"/>
    <property type="match status" value="2"/>
</dbReference>
<feature type="disulfide bond" evidence="11">
    <location>
        <begin position="2818"/>
        <end position="2845"/>
    </location>
</feature>
<dbReference type="PROSITE" id="PS50027">
    <property type="entry name" value="EGF_LAM_2"/>
    <property type="match status" value="12"/>
</dbReference>
<evidence type="ECO:0000259" key="18">
    <source>
        <dbReference type="PROSITE" id="PS51117"/>
    </source>
</evidence>
<dbReference type="GO" id="GO:0005604">
    <property type="term" value="C:basement membrane"/>
    <property type="evidence" value="ECO:0007669"/>
    <property type="project" value="UniProtKB-SubCell"/>
</dbReference>
<dbReference type="FunFam" id="2.10.25.10:FF:000069">
    <property type="entry name" value="Laminin subunit alpha 1"/>
    <property type="match status" value="1"/>
</dbReference>
<dbReference type="PROSITE" id="PS50025">
    <property type="entry name" value="LAM_G_DOMAIN"/>
    <property type="match status" value="5"/>
</dbReference>
<evidence type="ECO:0000256" key="11">
    <source>
        <dbReference type="PROSITE-ProRule" id="PRU00122"/>
    </source>
</evidence>
<evidence type="ECO:0000256" key="8">
    <source>
        <dbReference type="ARBA" id="ARBA00023180"/>
    </source>
</evidence>
<keyword evidence="9 12" id="KW-0424">Laminin EGF-like domain</keyword>
<feature type="domain" description="Laminin G" evidence="15">
    <location>
        <begin position="2282"/>
        <end position="2476"/>
    </location>
</feature>
<dbReference type="OrthoDB" id="8545473at2759"/>
<dbReference type="PANTHER" id="PTHR10574">
    <property type="entry name" value="NETRIN/LAMININ-RELATED"/>
    <property type="match status" value="1"/>
</dbReference>
<feature type="domain" description="Laminin EGF-like" evidence="16">
    <location>
        <begin position="1161"/>
        <end position="1206"/>
    </location>
</feature>
<evidence type="ECO:0000313" key="20">
    <source>
        <dbReference type="Proteomes" id="UP000192578"/>
    </source>
</evidence>
<dbReference type="InterPro" id="IPR008211">
    <property type="entry name" value="Laminin_N"/>
</dbReference>
<feature type="disulfide bond" evidence="12">
    <location>
        <begin position="969"/>
        <end position="981"/>
    </location>
</feature>
<feature type="disulfide bond" evidence="11">
    <location>
        <begin position="2638"/>
        <end position="2665"/>
    </location>
</feature>
<dbReference type="PROSITE" id="PS01248">
    <property type="entry name" value="EGF_LAM_1"/>
    <property type="match status" value="6"/>
</dbReference>
<feature type="disulfide bond" evidence="12">
    <location>
        <begin position="1019"/>
        <end position="1036"/>
    </location>
</feature>
<dbReference type="FunFam" id="2.10.25.10:FF:000074">
    <property type="entry name" value="Laminin subunit alpha"/>
    <property type="match status" value="2"/>
</dbReference>
<dbReference type="FunFam" id="2.60.120.260:FF:000017">
    <property type="entry name" value="Laminin subunit alpha 2"/>
    <property type="match status" value="1"/>
</dbReference>
<feature type="disulfide bond" evidence="12">
    <location>
        <begin position="494"/>
        <end position="503"/>
    </location>
</feature>
<feature type="disulfide bond" evidence="12">
    <location>
        <begin position="1038"/>
        <end position="1047"/>
    </location>
</feature>
<dbReference type="PROSITE" id="PS51115">
    <property type="entry name" value="LAMININ_IVA"/>
    <property type="match status" value="2"/>
</dbReference>
<accession>A0A1W0X7W6</accession>
<dbReference type="PRINTS" id="PR00011">
    <property type="entry name" value="EGFLAMININ"/>
</dbReference>
<dbReference type="Gene3D" id="2.60.120.200">
    <property type="match status" value="5"/>
</dbReference>
<proteinExistence type="predicted"/>
<evidence type="ECO:0000313" key="19">
    <source>
        <dbReference type="EMBL" id="OQV23619.1"/>
    </source>
</evidence>
<sequence length="3240" mass="356912">MEQSGCLMWILLGMTLLVMSGFMAQKPEALPSRTEMRRIFFNEEEAEHGPLFPVIFNLAAHARITTNATCGLDRPEVYCKLVEHVLMKPPQCGICDANSSDPAKRHPIEDAIDGSPRWWQSPSVANGNRYEYVTVIIDMRQHYQVAYIIIKAANSPRPAAWELARSQDGITYHPWMFFARTESECMELFGMTGTMGRAKFTTDDQVVCSTDYGRIHPLEDGEIHASLINDRPGVDGPSKELIDWTTARYVRLRLMKLHTLTADLIPGIPAHRLLDSSETRRYFYSIKDISIGGQCICFGHARDCPTDVEGIARCQCAHNTCGESCERCCPLFNQKPWKAGTIAVPSACEGCQCHGHADECRYDQEIANSRLSVSITGKYEGGGVCVNCQHNTTGTNCEHCVDGFFRPLGVDKFNPIGCLQCECQDFGTTGQCIADEESMVGELQPGDCVCLEGFGGPKCDHCAPGYRNYPDCEPCPCNYAGSKNGEACEGDCECKDNVEGARCDVCREGFFNLDANNPQGCTPCFCFGVTDKCEGVGWNVSKVVTLDEWILTDSTGSRILYPSYLNGTPVVAADDAYEMDVFYWLAPKPYRGNRLTSYGGKLDYSITFIKGRGDLTGSYTADVDVILEGNGVRIGKGERFFRESTPHHSSATLHEHGWHHVTLNGIFGEFVSKEQFMTLLANVEKLMIRGTYHTRQLESRLLHVAMSVADPKQHETTKMQSVERCDCPSGYEGLSCETCTSGHRRVNQTMYNGICVPCHCYAHATTCDPYDGECRDCLHNTTGFFCDHCAAGYYGDAQSGDPNSCKPCGCPLMTATNNFSPTCVAGNTLSLLGDYVCTDCPVGYNGAKCEMCSDGYFGNPLVPGNFCQPCVCSGNVDLAAVGNCERLTGKCLKCVGNTEGFSCERCKKGFYGNALRHDCQACDCSPFGSEHSDCNRQNGQCVCKPGYEGKKCDRCASGFGQISEGCLPCDCDPVGALSDQCDPSSGQCECLDGVFGLHCRRCQEGFYGFSEVGCTSCDCEALGSVNQTCNQETGQCFCKANIEERNCVKCQPLFWGITSGKGCESCGCNTTGAMSASCDPMSGRCTCKPGVTGRTCSECEVGYYGLSHRGCTKCPVCRIPGQVCDRHTGECICPTLTIGERCERCAPNSHDYHPLLGCKVCNCSAVGSSGESCDVVTGQCQCRPSFTSRQCDQCHFGFYSFPQCKKCGCDLKGSSMESCKDGKCGCDQGGSGQCVCKKNVEGRECNRCKAKTFTLDQHNPDGCTACFCSGKSDRCWQAPYIWKAITHPGNRIDFTYIPPQVGRGRHHGQVHYLNRTLAMDTLSFDVSHVELPKKAYETPFYWNLPGQFLGDRIISYNGKLRFQLDGEYPPEIHRGRGFSAFPLALLQGNNRIILDYKPHRTNGHGVYEIHFHESQWHNRQSPQFPVSRDLLMVALQNVQHLLVRGNAHPMPIHLQISQIEMEVAGRPSERGTGSGRSALGVEFCDCPAGYNGSSCQNAATGYYRKHAPDALDHIDHFKLLGESVPCDCHNHSKECDADSGRCMNCLHQTEGERCQRCEKGYYGEAHKGQRDGCKRCACPSVDHNYSESCSVVRHDDAVDFVCDRCRHGFIGEKCESCEKGYYGNPRRGVPCVPCQCNTWGSANNLCDVLTGQCQCRGGLQGRDCSKCQVGHVITSNGCVNCMNDKCIKTLVDEFSEMDRGLEYVNMSGLHLAPLKRMTRLQEKYDHISVVVAGAIGESTFFMDSIFPAMELGFDFDREIRRVMLMANKSATEAIALKDSGLTAQWNVKTTCSDVPTLDHKIKQLAETLRAYVGSESSQGSLNVQLILTEAEAILSDILNKKKLFSNTSAVAELSSITATLSEIEALEGGGELVSAVRTRYQQLRKKITEIQQYLENDIAMALRSTRPLTIEAAEKLTELQQMIKTVKEMAGNTTILLEKSQSLLYNSTRAKQNATKAFEYLLLWDDDHFESSFPETFFGVNQMGLLSVVLRNEAQMTLKGFQEALAVLQNTSGILEDLNPEYREKYFQPALDHSRELSEKADMLAELFDSAKAEAKDPMIAARVYDKIVDQVNEAENITTKVTSTVDGVFLVVFPETDSPLGVRAGEVLNKSAELEETSKQLLEEDVFSLQEQLDEETGRLDGVNATNQRTGVELDSIAARLELLPFDLTERINDIQENITEVSRTASDALVIVDRISDSIAADVKPQFDGIKGVDKSTLDQAERLVQESRRDIGNLDRSVADLETTSKSLDELHRSMAKKIQNLRDVILKAKQAASTLQVSLSPDKHGVCRRSFEPPIIPSSANTITLTYSTSAPEKSSLLMYIGNPRSYALDRDFMAVEVVNGLVRFIWNVGEDTKVITHPKALLPNEPMYMQQNTWYKIEISRVKHTAQLSVEPMTGGALGFEPLYINGSSDAGFSRMDLNRSSEMFVGGLPNSIDIPEIQSRGFFGCLGQVAIDGQSIGLWNYKTNEGCAGCAAGVAETGDGTSFRFNGNGFASAPQIKRYNNKRYTIALTFRTFDENALLFLCANDKEPMGDFISLELRDGKVVFQFYLGGQNHLLVMTNRRFNSGNFVNVRAERSDFFADLRVEDDHIKASLPPNKPDGLELAMKDMYFGGVPPGFAFQSKYNITYKPFIGCLKDIQVDVTTVDLLSKTVYHVDIEQGCKKRAIRDVSFSNSNGYLRLPGRTLPQNASISFSFATAQADGLLIASISKDYKSDQNYWTASLQAGRLVLVFNGGSVATKIQVDKYYDDRVLHTVSLRKRKKKIEVRVDDMEVQEEKLTTGSGNITADIMYIGGAPTDVDLSAIAASARSFVGCFTGLIINGVLVGFEQLQAFDKAAVGRCEFESPPPTLEPASELLPQALALSRHARSCVPFPKLIKAPPSWNAVNFAGTEDSRVEIFPPRKDTKLFNLTMSFRTLGMNGLLFYTDNPSGEEVLMMSLRKGSLVLTVVDEQPQEIFSSEKVSDGQWHTVRLEKKSRRAVLQVDGGADDYLKLSKRFVVSLPFYVAGTSDAVKLPAGMERVGFRGCIANVTLNERRIDLLAENSVQGVGSCHMNIESAAYFEGNGYAIQSEGFVPNGKIQIEMEIRTNSLSGELILLYDPVKRSYVQLKHVDGQLVFNISTGAASFHVTKALSSRHHLCDGLWHRVKVLYVSNVMMLDVDDQKEEVAYAVESTLALPEKVPLYVGGRPPSIPAHFVPKVPNFAGCIRGVVVNGMAISFDAVAALHNVLLDSCPIAG</sequence>
<feature type="disulfide bond" evidence="12">
    <location>
        <begin position="922"/>
        <end position="934"/>
    </location>
</feature>
<evidence type="ECO:0000256" key="3">
    <source>
        <dbReference type="ARBA" id="ARBA00022530"/>
    </source>
</evidence>
<dbReference type="Pfam" id="PF02210">
    <property type="entry name" value="Laminin_G_2"/>
    <property type="match status" value="4"/>
</dbReference>
<dbReference type="InterPro" id="IPR013320">
    <property type="entry name" value="ConA-like_dom_sf"/>
</dbReference>
<dbReference type="PROSITE" id="PS51117">
    <property type="entry name" value="LAMININ_NTER"/>
    <property type="match status" value="1"/>
</dbReference>
<keyword evidence="20" id="KW-1185">Reference proteome</keyword>
<comment type="subcellular location">
    <subcellularLocation>
        <location evidence="1">Secreted</location>
        <location evidence="1">Extracellular space</location>
        <location evidence="1">Extracellular matrix</location>
        <location evidence="1">Basement membrane</location>
    </subcellularLocation>
</comment>
<feature type="domain" description="Laminin IV type A" evidence="17">
    <location>
        <begin position="1277"/>
        <end position="1483"/>
    </location>
</feature>
<keyword evidence="6" id="KW-0084">Basement membrane</keyword>
<feature type="domain" description="Laminin EGF-like" evidence="16">
    <location>
        <begin position="922"/>
        <end position="968"/>
    </location>
</feature>
<dbReference type="FunFam" id="2.10.25.10:FF:000090">
    <property type="entry name" value="laminin subunit alpha"/>
    <property type="match status" value="2"/>
</dbReference>
<feature type="domain" description="Laminin EGF-like" evidence="16">
    <location>
        <begin position="758"/>
        <end position="807"/>
    </location>
</feature>
<dbReference type="InterPro" id="IPR000742">
    <property type="entry name" value="EGF"/>
</dbReference>
<feature type="disulfide bond" evidence="12">
    <location>
        <begin position="1163"/>
        <end position="1180"/>
    </location>
</feature>
<feature type="domain" description="Laminin N-terminal" evidence="18">
    <location>
        <begin position="47"/>
        <end position="294"/>
    </location>
</feature>
<feature type="disulfide bond" evidence="12">
    <location>
        <begin position="1066"/>
        <end position="1078"/>
    </location>
</feature>
<feature type="disulfide bond" evidence="12">
    <location>
        <begin position="943"/>
        <end position="952"/>
    </location>
</feature>
<dbReference type="InterPro" id="IPR056863">
    <property type="entry name" value="LMN_ATRN_NET-like_EGF"/>
</dbReference>
<dbReference type="Gene3D" id="2.170.300.10">
    <property type="entry name" value="Tie2 ligand-binding domain superfamily"/>
    <property type="match status" value="2"/>
</dbReference>
<dbReference type="CDD" id="cd00110">
    <property type="entry name" value="LamG"/>
    <property type="match status" value="5"/>
</dbReference>
<dbReference type="FunFam" id="2.10.25.10:FF:000580">
    <property type="entry name" value="Wing blister, isoform B"/>
    <property type="match status" value="1"/>
</dbReference>
<evidence type="ECO:0000256" key="12">
    <source>
        <dbReference type="PROSITE-ProRule" id="PRU00460"/>
    </source>
</evidence>
<feature type="disulfide bond" evidence="12">
    <location>
        <begin position="777"/>
        <end position="786"/>
    </location>
</feature>
<feature type="domain" description="Laminin EGF-like" evidence="16">
    <location>
        <begin position="1066"/>
        <end position="1113"/>
    </location>
</feature>
<dbReference type="SUPFAM" id="SSF57196">
    <property type="entry name" value="EGF/Laminin"/>
    <property type="match status" value="13"/>
</dbReference>
<feature type="coiled-coil region" evidence="13">
    <location>
        <begin position="2105"/>
        <end position="2140"/>
    </location>
</feature>
<dbReference type="FunFam" id="2.10.25.10:FF:000130">
    <property type="entry name" value="Laminin subunit beta 1"/>
    <property type="match status" value="1"/>
</dbReference>
<feature type="disulfide bond" evidence="12">
    <location>
        <begin position="1207"/>
        <end position="1219"/>
    </location>
</feature>
<feature type="domain" description="Laminin EGF-like" evidence="16">
    <location>
        <begin position="1017"/>
        <end position="1065"/>
    </location>
</feature>
<feature type="disulfide bond" evidence="12">
    <location>
        <begin position="1087"/>
        <end position="1096"/>
    </location>
</feature>
<feature type="domain" description="Laminin EGF-like" evidence="16">
    <location>
        <begin position="1526"/>
        <end position="1575"/>
    </location>
</feature>
<dbReference type="InterPro" id="IPR050440">
    <property type="entry name" value="Laminin/Netrin_ECM"/>
</dbReference>
<dbReference type="FunFam" id="2.10.25.10:FF:000209">
    <property type="entry name" value="Laminin subunit alpha 5"/>
    <property type="match status" value="1"/>
</dbReference>
<feature type="disulfide bond" evidence="12">
    <location>
        <begin position="1634"/>
        <end position="1646"/>
    </location>
</feature>
<evidence type="ECO:0000256" key="4">
    <source>
        <dbReference type="ARBA" id="ARBA00022729"/>
    </source>
</evidence>
<keyword evidence="13" id="KW-0175">Coiled coil</keyword>
<dbReference type="FunFam" id="2.10.25.10:FF:000189">
    <property type="entry name" value="Laminin subunit alpha 2"/>
    <property type="match status" value="1"/>
</dbReference>
<evidence type="ECO:0000256" key="1">
    <source>
        <dbReference type="ARBA" id="ARBA00004302"/>
    </source>
</evidence>
<dbReference type="SMART" id="SM00181">
    <property type="entry name" value="EGF"/>
    <property type="match status" value="13"/>
</dbReference>
<dbReference type="EMBL" id="MTYJ01000010">
    <property type="protein sequence ID" value="OQV23619.1"/>
    <property type="molecule type" value="Genomic_DNA"/>
</dbReference>
<feature type="disulfide bond" evidence="12">
    <location>
        <begin position="1161"/>
        <end position="1173"/>
    </location>
</feature>
<feature type="domain" description="Laminin EGF-like" evidence="16">
    <location>
        <begin position="870"/>
        <end position="921"/>
    </location>
</feature>
<feature type="disulfide bond" evidence="12">
    <location>
        <begin position="1545"/>
        <end position="1554"/>
    </location>
</feature>
<feature type="disulfide bond" evidence="12">
    <location>
        <begin position="990"/>
        <end position="999"/>
    </location>
</feature>
<dbReference type="InterPro" id="IPR002049">
    <property type="entry name" value="LE_dom"/>
</dbReference>
<feature type="disulfide bond" evidence="12">
    <location>
        <begin position="894"/>
        <end position="903"/>
    </location>
</feature>
<dbReference type="InterPro" id="IPR001791">
    <property type="entry name" value="Laminin_G"/>
</dbReference>
<comment type="subunit">
    <text evidence="10">Laminin is a complex glycoprotein, consisting of three different polypeptide chains (alpha, beta, gamma), which are bound to each other by disulfide bonds into a cross-shaped molecule comprising one long and three short arms with globules at each end.</text>
</comment>
<dbReference type="SMART" id="SM00180">
    <property type="entry name" value="EGF_Lam"/>
    <property type="match status" value="17"/>
</dbReference>
<evidence type="ECO:0000256" key="9">
    <source>
        <dbReference type="ARBA" id="ARBA00023292"/>
    </source>
</evidence>
<evidence type="ECO:0000256" key="14">
    <source>
        <dbReference type="SAM" id="SignalP"/>
    </source>
</evidence>
<evidence type="ECO:0000256" key="10">
    <source>
        <dbReference type="ARBA" id="ARBA00065619"/>
    </source>
</evidence>
<dbReference type="SMART" id="SM00282">
    <property type="entry name" value="LamG"/>
    <property type="match status" value="5"/>
</dbReference>
<feature type="signal peptide" evidence="14">
    <location>
        <begin position="1"/>
        <end position="24"/>
    </location>
</feature>
<organism evidence="19 20">
    <name type="scientific">Hypsibius exemplaris</name>
    <name type="common">Freshwater tardigrade</name>
    <dbReference type="NCBI Taxonomy" id="2072580"/>
    <lineage>
        <taxon>Eukaryota</taxon>
        <taxon>Metazoa</taxon>
        <taxon>Ecdysozoa</taxon>
        <taxon>Tardigrada</taxon>
        <taxon>Eutardigrada</taxon>
        <taxon>Parachela</taxon>
        <taxon>Hypsibioidea</taxon>
        <taxon>Hypsibiidae</taxon>
        <taxon>Hypsibius</taxon>
    </lineage>
</organism>
<feature type="chain" id="PRO_5013184459" evidence="14">
    <location>
        <begin position="25"/>
        <end position="3240"/>
    </location>
</feature>
<dbReference type="FunFam" id="2.10.25.10:FF:000082">
    <property type="entry name" value="Laminin subunit alpha 1"/>
    <property type="match status" value="1"/>
</dbReference>
<feature type="disulfide bond" evidence="12">
    <location>
        <begin position="450"/>
        <end position="459"/>
    </location>
</feature>
<feature type="disulfide bond" evidence="12">
    <location>
        <begin position="1182"/>
        <end position="1191"/>
    </location>
</feature>
<dbReference type="GO" id="GO:0009887">
    <property type="term" value="P:animal organ morphogenesis"/>
    <property type="evidence" value="ECO:0007669"/>
    <property type="project" value="TreeGrafter"/>
</dbReference>
<feature type="disulfide bond" evidence="12">
    <location>
        <begin position="924"/>
        <end position="941"/>
    </location>
</feature>
<evidence type="ECO:0000259" key="15">
    <source>
        <dbReference type="PROSITE" id="PS50025"/>
    </source>
</evidence>
<feature type="disulfide bond" evidence="11">
    <location>
        <begin position="3209"/>
        <end position="3236"/>
    </location>
</feature>
<dbReference type="SMART" id="SM00281">
    <property type="entry name" value="LamB"/>
    <property type="match status" value="2"/>
</dbReference>
<keyword evidence="3" id="KW-0272">Extracellular matrix</keyword>
<feature type="domain" description="Laminin G" evidence="15">
    <location>
        <begin position="2671"/>
        <end position="2845"/>
    </location>
</feature>
<evidence type="ECO:0000256" key="13">
    <source>
        <dbReference type="SAM" id="Coils"/>
    </source>
</evidence>
<dbReference type="GO" id="GO:0009888">
    <property type="term" value="P:tissue development"/>
    <property type="evidence" value="ECO:0007669"/>
    <property type="project" value="TreeGrafter"/>
</dbReference>
<dbReference type="SUPFAM" id="SSF49899">
    <property type="entry name" value="Concanavalin A-like lectins/glucanases"/>
    <property type="match status" value="5"/>
</dbReference>
<feature type="disulfide bond" evidence="12">
    <location>
        <begin position="1236"/>
        <end position="1245"/>
    </location>
</feature>
<comment type="caution">
    <text evidence="12">Lacks conserved residue(s) required for the propagation of feature annotation.</text>
</comment>
<protein>
    <submittedName>
        <fullName evidence="19">Laminin subunit alpha-2</fullName>
    </submittedName>
</protein>
<dbReference type="Pfam" id="PF00055">
    <property type="entry name" value="Laminin_N"/>
    <property type="match status" value="1"/>
</dbReference>
<dbReference type="FunFam" id="2.10.25.10:FF:000033">
    <property type="entry name" value="Laminin subunit alpha 2"/>
    <property type="match status" value="1"/>
</dbReference>
<gene>
    <name evidence="19" type="ORF">BV898_02364</name>
</gene>
<feature type="disulfide bond" evidence="12">
    <location>
        <begin position="1636"/>
        <end position="1653"/>
    </location>
</feature>
<dbReference type="Pfam" id="PF00053">
    <property type="entry name" value="EGF_laminin"/>
    <property type="match status" value="14"/>
</dbReference>
<feature type="domain" description="Laminin G" evidence="15">
    <location>
        <begin position="3060"/>
        <end position="3236"/>
    </location>
</feature>
<evidence type="ECO:0000259" key="17">
    <source>
        <dbReference type="PROSITE" id="PS51115"/>
    </source>
</evidence>
<keyword evidence="4 14" id="KW-0732">Signal</keyword>
<dbReference type="InterPro" id="IPR000034">
    <property type="entry name" value="Laminin_IV"/>
</dbReference>
<feature type="domain" description="Laminin EGF-like" evidence="16">
    <location>
        <begin position="421"/>
        <end position="474"/>
    </location>
</feature>
<feature type="domain" description="Laminin EGF-like" evidence="16">
    <location>
        <begin position="1634"/>
        <end position="1680"/>
    </location>
</feature>
<dbReference type="PANTHER" id="PTHR10574:SF436">
    <property type="entry name" value="LAMININ SUBUNIT ALPHA-2"/>
    <property type="match status" value="1"/>
</dbReference>
<feature type="domain" description="Laminin IV type A" evidence="17">
    <location>
        <begin position="544"/>
        <end position="724"/>
    </location>
</feature>
<evidence type="ECO:0000256" key="6">
    <source>
        <dbReference type="ARBA" id="ARBA00022869"/>
    </source>
</evidence>
<feature type="domain" description="Laminin G" evidence="15">
    <location>
        <begin position="2486"/>
        <end position="2665"/>
    </location>
</feature>
<dbReference type="CDD" id="cd00055">
    <property type="entry name" value="EGF_Lam"/>
    <property type="match status" value="16"/>
</dbReference>
<feature type="disulfide bond" evidence="12">
    <location>
        <begin position="1017"/>
        <end position="1029"/>
    </location>
</feature>
<name>A0A1W0X7W6_HYPEX</name>
<dbReference type="Pfam" id="PF00054">
    <property type="entry name" value="Laminin_G_1"/>
    <property type="match status" value="1"/>
</dbReference>
<keyword evidence="7 12" id="KW-1015">Disulfide bond</keyword>